<dbReference type="UniPathway" id="UPA00767">
    <property type="reaction ID" value="UER00752"/>
</dbReference>
<comment type="similarity">
    <text evidence="4 13">Belongs to the squalene monooxygenase family.</text>
</comment>
<dbReference type="OrthoDB" id="816306at2759"/>
<feature type="transmembrane region" description="Helical" evidence="13">
    <location>
        <begin position="54"/>
        <end position="76"/>
    </location>
</feature>
<dbReference type="EC" id="1.14.14.17" evidence="5 13"/>
<dbReference type="KEGG" id="jcu:105634542"/>
<dbReference type="InterPro" id="IPR040125">
    <property type="entry name" value="Squalene_monox"/>
</dbReference>
<evidence type="ECO:0000256" key="13">
    <source>
        <dbReference type="RuleBase" id="RU367121"/>
    </source>
</evidence>
<evidence type="ECO:0000256" key="7">
    <source>
        <dbReference type="ARBA" id="ARBA00022692"/>
    </source>
</evidence>
<keyword evidence="8 13" id="KW-0274">FAD</keyword>
<dbReference type="InterPro" id="IPR036188">
    <property type="entry name" value="FAD/NAD-bd_sf"/>
</dbReference>
<dbReference type="EMBL" id="KK914394">
    <property type="protein sequence ID" value="KDP37625.1"/>
    <property type="molecule type" value="Genomic_DNA"/>
</dbReference>
<feature type="domain" description="Squalene epoxidase" evidence="14">
    <location>
        <begin position="208"/>
        <end position="481"/>
    </location>
</feature>
<dbReference type="GO" id="GO:0009725">
    <property type="term" value="P:response to hormone"/>
    <property type="evidence" value="ECO:0007669"/>
    <property type="project" value="UniProtKB-ARBA"/>
</dbReference>
<comment type="subcellular location">
    <subcellularLocation>
        <location evidence="2 13">Membrane</location>
        <topology evidence="2 13">Multi-pass membrane protein</topology>
    </subcellularLocation>
</comment>
<comment type="function">
    <text evidence="13">Catalyzes the stereospecific oxidation of squalene to (S)-2,3-epoxysqualene, and is considered to be a rate-limiting enzyme in steroid biosynthesis.</text>
</comment>
<evidence type="ECO:0000259" key="14">
    <source>
        <dbReference type="Pfam" id="PF08491"/>
    </source>
</evidence>
<evidence type="ECO:0000256" key="11">
    <source>
        <dbReference type="ARBA" id="ARBA00023136"/>
    </source>
</evidence>
<evidence type="ECO:0000256" key="8">
    <source>
        <dbReference type="ARBA" id="ARBA00022827"/>
    </source>
</evidence>
<evidence type="ECO:0000313" key="15">
    <source>
        <dbReference type="EMBL" id="KDP37625.1"/>
    </source>
</evidence>
<dbReference type="Proteomes" id="UP000027138">
    <property type="component" value="Unassembled WGS sequence"/>
</dbReference>
<keyword evidence="6 13" id="KW-0285">Flavoprotein</keyword>
<keyword evidence="11 13" id="KW-0472">Membrane</keyword>
<dbReference type="Pfam" id="PF13450">
    <property type="entry name" value="NAD_binding_8"/>
    <property type="match status" value="1"/>
</dbReference>
<keyword evidence="7 13" id="KW-0812">Transmembrane</keyword>
<dbReference type="SUPFAM" id="SSF51905">
    <property type="entry name" value="FAD/NAD(P)-binding domain"/>
    <property type="match status" value="1"/>
</dbReference>
<evidence type="ECO:0000256" key="5">
    <source>
        <dbReference type="ARBA" id="ARBA00012312"/>
    </source>
</evidence>
<feature type="transmembrane region" description="Helical" evidence="13">
    <location>
        <begin position="6"/>
        <end position="24"/>
    </location>
</feature>
<accession>A0A067KZE5</accession>
<dbReference type="GO" id="GO:0016126">
    <property type="term" value="P:sterol biosynthetic process"/>
    <property type="evidence" value="ECO:0007669"/>
    <property type="project" value="UniProtKB-UniRule"/>
</dbReference>
<protein>
    <recommendedName>
        <fullName evidence="5 13">Squalene monooxygenase</fullName>
        <ecNumber evidence="5 13">1.14.14.17</ecNumber>
    </recommendedName>
</protein>
<dbReference type="GO" id="GO:0005783">
    <property type="term" value="C:endoplasmic reticulum"/>
    <property type="evidence" value="ECO:0007669"/>
    <property type="project" value="TreeGrafter"/>
</dbReference>
<evidence type="ECO:0000256" key="10">
    <source>
        <dbReference type="ARBA" id="ARBA00023002"/>
    </source>
</evidence>
<evidence type="ECO:0000256" key="6">
    <source>
        <dbReference type="ARBA" id="ARBA00022630"/>
    </source>
</evidence>
<evidence type="ECO:0000256" key="1">
    <source>
        <dbReference type="ARBA" id="ARBA00001974"/>
    </source>
</evidence>
<comment type="catalytic activity">
    <reaction evidence="12 13">
        <text>squalene + reduced [NADPH--hemoprotein reductase] + O2 = (S)-2,3-epoxysqualene + oxidized [NADPH--hemoprotein reductase] + H2O + H(+)</text>
        <dbReference type="Rhea" id="RHEA:25282"/>
        <dbReference type="Rhea" id="RHEA-COMP:11964"/>
        <dbReference type="Rhea" id="RHEA-COMP:11965"/>
        <dbReference type="ChEBI" id="CHEBI:15377"/>
        <dbReference type="ChEBI" id="CHEBI:15378"/>
        <dbReference type="ChEBI" id="CHEBI:15379"/>
        <dbReference type="ChEBI" id="CHEBI:15440"/>
        <dbReference type="ChEBI" id="CHEBI:15441"/>
        <dbReference type="ChEBI" id="CHEBI:57618"/>
        <dbReference type="ChEBI" id="CHEBI:58210"/>
        <dbReference type="EC" id="1.14.14.17"/>
    </reaction>
</comment>
<comment type="cofactor">
    <cofactor evidence="1 13">
        <name>FAD</name>
        <dbReference type="ChEBI" id="CHEBI:57692"/>
    </cofactor>
</comment>
<dbReference type="STRING" id="180498.A0A067KZE5"/>
<dbReference type="InterPro" id="IPR013698">
    <property type="entry name" value="Squalene_epoxidase"/>
</dbReference>
<dbReference type="PANTHER" id="PTHR10835">
    <property type="entry name" value="SQUALENE MONOOXYGENASE"/>
    <property type="match status" value="1"/>
</dbReference>
<dbReference type="GO" id="GO:0004506">
    <property type="term" value="F:squalene monooxygenase activity"/>
    <property type="evidence" value="ECO:0007669"/>
    <property type="project" value="UniProtKB-UniRule"/>
</dbReference>
<keyword evidence="9 13" id="KW-1133">Transmembrane helix</keyword>
<dbReference type="GO" id="GO:0016020">
    <property type="term" value="C:membrane"/>
    <property type="evidence" value="ECO:0007669"/>
    <property type="project" value="UniProtKB-SubCell"/>
</dbReference>
<dbReference type="Gene3D" id="3.50.50.60">
    <property type="entry name" value="FAD/NAD(P)-binding domain"/>
    <property type="match status" value="1"/>
</dbReference>
<dbReference type="GO" id="GO:0050660">
    <property type="term" value="F:flavin adenine dinucleotide binding"/>
    <property type="evidence" value="ECO:0007669"/>
    <property type="project" value="UniProtKB-UniRule"/>
</dbReference>
<keyword evidence="10 13" id="KW-0560">Oxidoreductase</keyword>
<organism evidence="15 16">
    <name type="scientific">Jatropha curcas</name>
    <name type="common">Barbados nut</name>
    <dbReference type="NCBI Taxonomy" id="180498"/>
    <lineage>
        <taxon>Eukaryota</taxon>
        <taxon>Viridiplantae</taxon>
        <taxon>Streptophyta</taxon>
        <taxon>Embryophyta</taxon>
        <taxon>Tracheophyta</taxon>
        <taxon>Spermatophyta</taxon>
        <taxon>Magnoliopsida</taxon>
        <taxon>eudicotyledons</taxon>
        <taxon>Gunneridae</taxon>
        <taxon>Pentapetalae</taxon>
        <taxon>rosids</taxon>
        <taxon>fabids</taxon>
        <taxon>Malpighiales</taxon>
        <taxon>Euphorbiaceae</taxon>
        <taxon>Crotonoideae</taxon>
        <taxon>Jatropheae</taxon>
        <taxon>Jatropha</taxon>
    </lineage>
</organism>
<gene>
    <name evidence="15" type="ORF">JCGZ_06968</name>
</gene>
<evidence type="ECO:0000256" key="2">
    <source>
        <dbReference type="ARBA" id="ARBA00004141"/>
    </source>
</evidence>
<evidence type="ECO:0000313" key="16">
    <source>
        <dbReference type="Proteomes" id="UP000027138"/>
    </source>
</evidence>
<dbReference type="PRINTS" id="PR00420">
    <property type="entry name" value="RNGMNOXGNASE"/>
</dbReference>
<evidence type="ECO:0000256" key="12">
    <source>
        <dbReference type="ARBA" id="ARBA00048658"/>
    </source>
</evidence>
<dbReference type="PANTHER" id="PTHR10835:SF27">
    <property type="entry name" value="SQUALENE MONOOXYGENASE"/>
    <property type="match status" value="1"/>
</dbReference>
<dbReference type="AlphaFoldDB" id="A0A067KZE5"/>
<name>A0A067KZE5_JATCU</name>
<proteinExistence type="inferred from homology"/>
<evidence type="ECO:0000256" key="3">
    <source>
        <dbReference type="ARBA" id="ARBA00005018"/>
    </source>
</evidence>
<reference evidence="15 16" key="1">
    <citation type="journal article" date="2014" name="PLoS ONE">
        <title>Global Analysis of Gene Expression Profiles in Physic Nut (Jatropha curcas L.) Seedlings Exposed to Salt Stress.</title>
        <authorList>
            <person name="Zhang L."/>
            <person name="Zhang C."/>
            <person name="Wu P."/>
            <person name="Chen Y."/>
            <person name="Li M."/>
            <person name="Jiang H."/>
            <person name="Wu G."/>
        </authorList>
    </citation>
    <scope>NUCLEOTIDE SEQUENCE [LARGE SCALE GENOMIC DNA]</scope>
    <source>
        <strain evidence="16">cv. GZQX0401</strain>
        <tissue evidence="15">Young leaves</tissue>
    </source>
</reference>
<evidence type="ECO:0000256" key="4">
    <source>
        <dbReference type="ARBA" id="ARBA00008802"/>
    </source>
</evidence>
<keyword evidence="16" id="KW-1185">Reference proteome</keyword>
<dbReference type="FunFam" id="3.50.50.60:FF:000074">
    <property type="entry name" value="Squalene monooxygenase 2"/>
    <property type="match status" value="1"/>
</dbReference>
<dbReference type="Pfam" id="PF08491">
    <property type="entry name" value="SE"/>
    <property type="match status" value="1"/>
</dbReference>
<comment type="pathway">
    <text evidence="3">Terpene metabolism; lanosterol biosynthesis; lanosterol from farnesyl diphosphate: step 2/3.</text>
</comment>
<evidence type="ECO:0000256" key="9">
    <source>
        <dbReference type="ARBA" id="ARBA00022989"/>
    </source>
</evidence>
<sequence length="522" mass="57161">MDYYKLVMGGIIASLWASVLFYFLRGKKNGTTKANNFMDETSQRPRREICHSEIAMTPDIIIVGAGVAGSALAYALGQDGRQVHVIERDLNEPDRIVGELLQPGGYLKLIELGLEDCVEEIDAQQVFGYAIYKDGKSTKLSYPLQSFESNIAGRSFHNGRFIQRMRGKAATLPNVRLEQGTVTSLLEEKGTVKGVIYKTKTGRDLTAHAPLTIVCDGCFSNLRRKLCDPKVDIPSCFVALVLENSTLPYENHGHVVLADPSPILFYRISGTEIRCLVDVPGQKVPSISNGEMAQYLKSVVAHQIPTELYPSFISAIDKGNIRTMPNRSMPASPSPTPGALLLGDAFNMRHPLTGGGMTVALSDIVLLRNLLRPLHSLNDASALCKYLKPFYTLRKPMASTINTLAGALYKVFSASTNCARNEMRQACFDYLSLGGIFSNGPIALLSGLNPRPLSLVLHFFAVAIYGVGRLLLPFPSPKSIWTSARLITAASGIIFPIVKAEGVRQMFFPVTMASYYRAPPSY</sequence>